<dbReference type="AlphaFoldDB" id="A0A348ALB1"/>
<evidence type="ECO:0000259" key="2">
    <source>
        <dbReference type="Pfam" id="PF01551"/>
    </source>
</evidence>
<keyword evidence="3" id="KW-0378">Hydrolase</keyword>
<organism evidence="3 4">
    <name type="scientific">Methylomusa anaerophila</name>
    <dbReference type="NCBI Taxonomy" id="1930071"/>
    <lineage>
        <taxon>Bacteria</taxon>
        <taxon>Bacillati</taxon>
        <taxon>Bacillota</taxon>
        <taxon>Negativicutes</taxon>
        <taxon>Selenomonadales</taxon>
        <taxon>Sporomusaceae</taxon>
        <taxon>Methylomusa</taxon>
    </lineage>
</organism>
<dbReference type="SUPFAM" id="SSF51261">
    <property type="entry name" value="Duplicated hybrid motif"/>
    <property type="match status" value="1"/>
</dbReference>
<dbReference type="PANTHER" id="PTHR21666:SF286">
    <property type="entry name" value="LIPOPROTEIN NLPD"/>
    <property type="match status" value="1"/>
</dbReference>
<keyword evidence="1" id="KW-0472">Membrane</keyword>
<dbReference type="GO" id="GO:0004222">
    <property type="term" value="F:metalloendopeptidase activity"/>
    <property type="evidence" value="ECO:0007669"/>
    <property type="project" value="TreeGrafter"/>
</dbReference>
<name>A0A348ALB1_9FIRM</name>
<accession>A0A348ALB1</accession>
<evidence type="ECO:0000313" key="3">
    <source>
        <dbReference type="EMBL" id="BBB91859.1"/>
    </source>
</evidence>
<dbReference type="CDD" id="cd12797">
    <property type="entry name" value="M23_peptidase"/>
    <property type="match status" value="1"/>
</dbReference>
<dbReference type="EMBL" id="AP018449">
    <property type="protein sequence ID" value="BBB91859.1"/>
    <property type="molecule type" value="Genomic_DNA"/>
</dbReference>
<dbReference type="InterPro" id="IPR016047">
    <property type="entry name" value="M23ase_b-sheet_dom"/>
</dbReference>
<proteinExistence type="predicted"/>
<gene>
    <name evidence="3" type="primary">envC_2</name>
    <name evidence="3" type="ORF">MAMMFC1_02544</name>
</gene>
<dbReference type="Pfam" id="PF01551">
    <property type="entry name" value="Peptidase_M23"/>
    <property type="match status" value="1"/>
</dbReference>
<dbReference type="Proteomes" id="UP000276437">
    <property type="component" value="Chromosome"/>
</dbReference>
<dbReference type="KEGG" id="mana:MAMMFC1_02544"/>
<evidence type="ECO:0000256" key="1">
    <source>
        <dbReference type="SAM" id="Phobius"/>
    </source>
</evidence>
<keyword evidence="1" id="KW-0812">Transmembrane</keyword>
<evidence type="ECO:0000313" key="4">
    <source>
        <dbReference type="Proteomes" id="UP000276437"/>
    </source>
</evidence>
<keyword evidence="4" id="KW-1185">Reference proteome</keyword>
<dbReference type="FunFam" id="2.70.70.10:FF:000006">
    <property type="entry name" value="M23 family peptidase"/>
    <property type="match status" value="1"/>
</dbReference>
<keyword evidence="1" id="KW-1133">Transmembrane helix</keyword>
<dbReference type="PANTHER" id="PTHR21666">
    <property type="entry name" value="PEPTIDASE-RELATED"/>
    <property type="match status" value="1"/>
</dbReference>
<feature type="transmembrane region" description="Helical" evidence="1">
    <location>
        <begin position="21"/>
        <end position="40"/>
    </location>
</feature>
<dbReference type="Gene3D" id="2.70.70.10">
    <property type="entry name" value="Glucose Permease (Domain IIA)"/>
    <property type="match status" value="1"/>
</dbReference>
<reference evidence="3 4" key="1">
    <citation type="journal article" date="2018" name="Int. J. Syst. Evol. Microbiol.">
        <title>Methylomusa anaerophila gen. nov., sp. nov., an anaerobic methanol-utilizing bacterium isolated from a microbial fuel cell.</title>
        <authorList>
            <person name="Amano N."/>
            <person name="Yamamuro A."/>
            <person name="Miyahara M."/>
            <person name="Kouzuma A."/>
            <person name="Abe T."/>
            <person name="Watanabe K."/>
        </authorList>
    </citation>
    <scope>NUCLEOTIDE SEQUENCE [LARGE SCALE GENOMIC DNA]</scope>
    <source>
        <strain evidence="3 4">MMFC1</strain>
    </source>
</reference>
<feature type="domain" description="M23ase beta-sheet core" evidence="2">
    <location>
        <begin position="110"/>
        <end position="204"/>
    </location>
</feature>
<dbReference type="RefSeq" id="WP_126308827.1">
    <property type="nucleotide sequence ID" value="NZ_DAINIT010000005.1"/>
</dbReference>
<sequence length="211" mass="22413">MHILPKTHNEQQVGSRRLPVVSVRWIVSLLCLLILLTGIFTHHRAISAGSSATSKLEPVRPSGGGQTQDIEKMARSTDKLATKPSIWPVSGAVTSGFGWRISPWGDGNEFHPGIDIANSMGTPVVATADGKVVESGYSEGYGNIVQIDHGNGIATIYGHNSSIIVSVGQSVRKGQIISYVGSTGKSTGPHVHYEVRVNGTAVDPIGFMVLY</sequence>
<dbReference type="InterPro" id="IPR011055">
    <property type="entry name" value="Dup_hybrid_motif"/>
</dbReference>
<dbReference type="InterPro" id="IPR050570">
    <property type="entry name" value="Cell_wall_metabolism_enzyme"/>
</dbReference>
<protein>
    <submittedName>
        <fullName evidence="3">Murein hydrolase activator EnvC</fullName>
    </submittedName>
</protein>
<dbReference type="OrthoDB" id="9809488at2"/>